<dbReference type="InterPro" id="IPR025870">
    <property type="entry name" value="Glyoxalase-like_dom"/>
</dbReference>
<proteinExistence type="predicted"/>
<protein>
    <recommendedName>
        <fullName evidence="1">VOC domain-containing protein</fullName>
    </recommendedName>
</protein>
<sequence>MAITHIDHVLIAVNGLEEAAERYRRLGFFVTEGGEHPGRGTANRLAVLDPEYLELIAVRDRAAAWPDLVEHLDRFGPGLFTFALASDDLEADLSAFRRRAADGVTDLRPEEPWDGELVTPGGRRRTWRAFRVAGGRAVNPFLIQHDSEGEEKRRKLAGDGELLPHPLQYGSVSRLAFAFPTLDEGVAYFRDGYGLQPEGGPSICPSRQADRVFFPLQRGLIEVIAPRGGDSPVAAFVAERGYGVHSVAVTVPDTARAADQLESRGVAVRRLPSGTVQVDPAHTLGVRLSLVKG</sequence>
<dbReference type="Proteomes" id="UP000732377">
    <property type="component" value="Unassembled WGS sequence"/>
</dbReference>
<dbReference type="Pfam" id="PF13468">
    <property type="entry name" value="Glyoxalase_3"/>
    <property type="match status" value="1"/>
</dbReference>
<accession>A0A953HZ14</accession>
<reference evidence="2" key="1">
    <citation type="submission" date="2017-11" db="EMBL/GenBank/DDBJ databases">
        <title>Three new genomes from thermophilic consortium.</title>
        <authorList>
            <person name="Quaggio R."/>
            <person name="Amgarten D."/>
            <person name="Setubal J.C."/>
        </authorList>
    </citation>
    <scope>NUCLEOTIDE SEQUENCE</scope>
    <source>
        <strain evidence="2">ZCTH01-B2</strain>
    </source>
</reference>
<dbReference type="InterPro" id="IPR029068">
    <property type="entry name" value="Glyas_Bleomycin-R_OHBP_Dase"/>
</dbReference>
<name>A0A953HZ14_SYMTR</name>
<dbReference type="RefSeq" id="WP_273378001.1">
    <property type="nucleotide sequence ID" value="NZ_PIUK01000018.1"/>
</dbReference>
<dbReference type="PANTHER" id="PTHR40265">
    <property type="entry name" value="BLL2707 PROTEIN"/>
    <property type="match status" value="1"/>
</dbReference>
<evidence type="ECO:0000313" key="3">
    <source>
        <dbReference type="Proteomes" id="UP000732377"/>
    </source>
</evidence>
<dbReference type="SUPFAM" id="SSF54593">
    <property type="entry name" value="Glyoxalase/Bleomycin resistance protein/Dihydroxybiphenyl dioxygenase"/>
    <property type="match status" value="2"/>
</dbReference>
<evidence type="ECO:0000313" key="2">
    <source>
        <dbReference type="EMBL" id="MBY6275267.1"/>
    </source>
</evidence>
<evidence type="ECO:0000259" key="1">
    <source>
        <dbReference type="PROSITE" id="PS51819"/>
    </source>
</evidence>
<dbReference type="Pfam" id="PF13669">
    <property type="entry name" value="Glyoxalase_4"/>
    <property type="match status" value="1"/>
</dbReference>
<comment type="caution">
    <text evidence="2">The sequence shown here is derived from an EMBL/GenBank/DDBJ whole genome shotgun (WGS) entry which is preliminary data.</text>
</comment>
<dbReference type="PANTHER" id="PTHR40265:SF1">
    <property type="entry name" value="GLYOXALASE-LIKE DOMAIN-CONTAINING PROTEIN"/>
    <property type="match status" value="1"/>
</dbReference>
<dbReference type="InterPro" id="IPR037523">
    <property type="entry name" value="VOC_core"/>
</dbReference>
<dbReference type="PROSITE" id="PS51819">
    <property type="entry name" value="VOC"/>
    <property type="match status" value="1"/>
</dbReference>
<organism evidence="2 3">
    <name type="scientific">Symbiobacterium thermophilum</name>
    <dbReference type="NCBI Taxonomy" id="2734"/>
    <lineage>
        <taxon>Bacteria</taxon>
        <taxon>Bacillati</taxon>
        <taxon>Bacillota</taxon>
        <taxon>Clostridia</taxon>
        <taxon>Eubacteriales</taxon>
        <taxon>Symbiobacteriaceae</taxon>
        <taxon>Symbiobacterium</taxon>
    </lineage>
</organism>
<dbReference type="EMBL" id="PIUK01000018">
    <property type="protein sequence ID" value="MBY6275267.1"/>
    <property type="molecule type" value="Genomic_DNA"/>
</dbReference>
<dbReference type="AlphaFoldDB" id="A0A953HZ14"/>
<dbReference type="Gene3D" id="3.10.180.10">
    <property type="entry name" value="2,3-Dihydroxybiphenyl 1,2-Dioxygenase, domain 1"/>
    <property type="match status" value="2"/>
</dbReference>
<gene>
    <name evidence="2" type="ORF">CWE10_03475</name>
</gene>
<feature type="domain" description="VOC" evidence="1">
    <location>
        <begin position="171"/>
        <end position="293"/>
    </location>
</feature>